<keyword evidence="2" id="KW-1185">Reference proteome</keyword>
<dbReference type="EMBL" id="KB446561">
    <property type="protein sequence ID" value="EME80488.1"/>
    <property type="molecule type" value="Genomic_DNA"/>
</dbReference>
<name>M3ATK1_PSEFD</name>
<feature type="non-terminal residue" evidence="1">
    <location>
        <position position="54"/>
    </location>
</feature>
<sequence>AIYPGNMLHFKGMLEQIRPQNFDIEYRSANPFEFFGNESTELDLEEDGDLGWYL</sequence>
<dbReference type="KEGG" id="pfj:MYCFIDRAFT_9072"/>
<reference evidence="1 2" key="1">
    <citation type="journal article" date="2012" name="PLoS Pathog.">
        <title>Diverse lifestyles and strategies of plant pathogenesis encoded in the genomes of eighteen Dothideomycetes fungi.</title>
        <authorList>
            <person name="Ohm R.A."/>
            <person name="Feau N."/>
            <person name="Henrissat B."/>
            <person name="Schoch C.L."/>
            <person name="Horwitz B.A."/>
            <person name="Barry K.W."/>
            <person name="Condon B.J."/>
            <person name="Copeland A.C."/>
            <person name="Dhillon B."/>
            <person name="Glaser F."/>
            <person name="Hesse C.N."/>
            <person name="Kosti I."/>
            <person name="LaButti K."/>
            <person name="Lindquist E.A."/>
            <person name="Lucas S."/>
            <person name="Salamov A.A."/>
            <person name="Bradshaw R.E."/>
            <person name="Ciuffetti L."/>
            <person name="Hamelin R.C."/>
            <person name="Kema G.H.J."/>
            <person name="Lawrence C."/>
            <person name="Scott J.A."/>
            <person name="Spatafora J.W."/>
            <person name="Turgeon B.G."/>
            <person name="de Wit P.J.G.M."/>
            <person name="Zhong S."/>
            <person name="Goodwin S.B."/>
            <person name="Grigoriev I.V."/>
        </authorList>
    </citation>
    <scope>NUCLEOTIDE SEQUENCE [LARGE SCALE GENOMIC DNA]</scope>
    <source>
        <strain evidence="1 2">CIRAD86</strain>
    </source>
</reference>
<organism evidence="1 2">
    <name type="scientific">Pseudocercospora fijiensis (strain CIRAD86)</name>
    <name type="common">Black leaf streak disease fungus</name>
    <name type="synonym">Mycosphaerella fijiensis</name>
    <dbReference type="NCBI Taxonomy" id="383855"/>
    <lineage>
        <taxon>Eukaryota</taxon>
        <taxon>Fungi</taxon>
        <taxon>Dikarya</taxon>
        <taxon>Ascomycota</taxon>
        <taxon>Pezizomycotina</taxon>
        <taxon>Dothideomycetes</taxon>
        <taxon>Dothideomycetidae</taxon>
        <taxon>Mycosphaerellales</taxon>
        <taxon>Mycosphaerellaceae</taxon>
        <taxon>Pseudocercospora</taxon>
    </lineage>
</organism>
<dbReference type="VEuPathDB" id="FungiDB:MYCFIDRAFT_9072"/>
<dbReference type="OrthoDB" id="74360at2759"/>
<dbReference type="RefSeq" id="XP_007928733.1">
    <property type="nucleotide sequence ID" value="XM_007930542.1"/>
</dbReference>
<accession>M3ATK1</accession>
<dbReference type="AlphaFoldDB" id="M3ATK1"/>
<gene>
    <name evidence="1" type="ORF">MYCFIDRAFT_9072</name>
</gene>
<dbReference type="HOGENOM" id="CLU_3056156_0_0_1"/>
<proteinExistence type="predicted"/>
<dbReference type="GeneID" id="19342865"/>
<dbReference type="Proteomes" id="UP000016932">
    <property type="component" value="Unassembled WGS sequence"/>
</dbReference>
<protein>
    <submittedName>
        <fullName evidence="1">Uncharacterized protein</fullName>
    </submittedName>
</protein>
<feature type="non-terminal residue" evidence="1">
    <location>
        <position position="1"/>
    </location>
</feature>
<evidence type="ECO:0000313" key="1">
    <source>
        <dbReference type="EMBL" id="EME80488.1"/>
    </source>
</evidence>
<evidence type="ECO:0000313" key="2">
    <source>
        <dbReference type="Proteomes" id="UP000016932"/>
    </source>
</evidence>